<dbReference type="InterPro" id="IPR029066">
    <property type="entry name" value="PLP-binding_barrel"/>
</dbReference>
<evidence type="ECO:0000259" key="6">
    <source>
        <dbReference type="SMART" id="SM01005"/>
    </source>
</evidence>
<dbReference type="GO" id="GO:0030170">
    <property type="term" value="F:pyridoxal phosphate binding"/>
    <property type="evidence" value="ECO:0007669"/>
    <property type="project" value="TreeGrafter"/>
</dbReference>
<evidence type="ECO:0000313" key="7">
    <source>
        <dbReference type="EMBL" id="RXZ58078.1"/>
    </source>
</evidence>
<dbReference type="CDD" id="cd00430">
    <property type="entry name" value="PLPDE_III_AR"/>
    <property type="match status" value="1"/>
</dbReference>
<dbReference type="AlphaFoldDB" id="A0A4Q2K540"/>
<keyword evidence="8" id="KW-1185">Reference proteome</keyword>
<comment type="cofactor">
    <cofactor evidence="1 4">
        <name>pyridoxal 5'-phosphate</name>
        <dbReference type="ChEBI" id="CHEBI:597326"/>
    </cofactor>
</comment>
<dbReference type="GO" id="GO:0008784">
    <property type="term" value="F:alanine racemase activity"/>
    <property type="evidence" value="ECO:0007669"/>
    <property type="project" value="UniProtKB-EC"/>
</dbReference>
<comment type="caution">
    <text evidence="7">The sequence shown here is derived from an EMBL/GenBank/DDBJ whole genome shotgun (WGS) entry which is preliminary data.</text>
</comment>
<evidence type="ECO:0000256" key="2">
    <source>
        <dbReference type="ARBA" id="ARBA00022898"/>
    </source>
</evidence>
<dbReference type="GO" id="GO:0006522">
    <property type="term" value="P:alanine metabolic process"/>
    <property type="evidence" value="ECO:0007669"/>
    <property type="project" value="InterPro"/>
</dbReference>
<dbReference type="PANTHER" id="PTHR30511">
    <property type="entry name" value="ALANINE RACEMASE"/>
    <property type="match status" value="1"/>
</dbReference>
<organism evidence="7 8">
    <name type="scientific">Candidatus Borkfalkia ceftriaxoniphila</name>
    <dbReference type="NCBI Taxonomy" id="2508949"/>
    <lineage>
        <taxon>Bacteria</taxon>
        <taxon>Bacillati</taxon>
        <taxon>Bacillota</taxon>
        <taxon>Clostridia</taxon>
        <taxon>Christensenellales</taxon>
        <taxon>Christensenellaceae</taxon>
        <taxon>Candidatus Borkfalkia</taxon>
    </lineage>
</organism>
<dbReference type="GO" id="GO:0005829">
    <property type="term" value="C:cytosol"/>
    <property type="evidence" value="ECO:0007669"/>
    <property type="project" value="TreeGrafter"/>
</dbReference>
<keyword evidence="3 7" id="KW-0413">Isomerase</keyword>
<dbReference type="InterPro" id="IPR011079">
    <property type="entry name" value="Ala_racemase_C"/>
</dbReference>
<evidence type="ECO:0000313" key="8">
    <source>
        <dbReference type="Proteomes" id="UP000291269"/>
    </source>
</evidence>
<accession>A0A4Q2K540</accession>
<sequence length="348" mass="38067">MQRNIALVNLDNVVRNAENIRSVIGSAKLCAVVKCDGYGHGAAAIANALHGVCDSFAVALVDEGAQIRAAGVDEDILVLQPALDETEVLRAAAYNMILTLADDNDFLLVKKTCEKFGVRVRVHLKANTGMNRLGYEYWQFLNSCLLVKKQTDISVEGVYSHFYLPESRSETRAQYELFLRFCSVAEGVFGKLTKHIAASGGVFADAAYHMDMVRCGIALYGYLPRGIRSDKRFLPALCVYTHAAAGRKYEFGGIAYGRANGRSGDLTTLRIGYGDGFFRAGGIGNINNLCMDACVVSGAHAKGEPVLVFADADEYARRHNTISYEALCSVTKRAEFVYVRGLEQKNKE</sequence>
<dbReference type="RefSeq" id="WP_129227036.1">
    <property type="nucleotide sequence ID" value="NZ_SDOZ01000004.1"/>
</dbReference>
<dbReference type="PRINTS" id="PR00992">
    <property type="entry name" value="ALARACEMASE"/>
</dbReference>
<dbReference type="Pfam" id="PF01168">
    <property type="entry name" value="Ala_racemase_N"/>
    <property type="match status" value="1"/>
</dbReference>
<evidence type="ECO:0000256" key="1">
    <source>
        <dbReference type="ARBA" id="ARBA00001933"/>
    </source>
</evidence>
<dbReference type="Gene3D" id="2.40.37.10">
    <property type="entry name" value="Lyase, Ornithine Decarboxylase, Chain A, domain 1"/>
    <property type="match status" value="1"/>
</dbReference>
<keyword evidence="2 4" id="KW-0663">Pyridoxal phosphate</keyword>
<dbReference type="SMART" id="SM01005">
    <property type="entry name" value="Ala_racemase_C"/>
    <property type="match status" value="1"/>
</dbReference>
<proteinExistence type="predicted"/>
<evidence type="ECO:0000256" key="5">
    <source>
        <dbReference type="PIRSR" id="PIRSR600821-52"/>
    </source>
</evidence>
<dbReference type="SUPFAM" id="SSF50621">
    <property type="entry name" value="Alanine racemase C-terminal domain-like"/>
    <property type="match status" value="1"/>
</dbReference>
<protein>
    <submittedName>
        <fullName evidence="7">Alanine racemase</fullName>
        <ecNumber evidence="7">5.1.1.1</ecNumber>
    </submittedName>
</protein>
<evidence type="ECO:0000256" key="3">
    <source>
        <dbReference type="ARBA" id="ARBA00023235"/>
    </source>
</evidence>
<dbReference type="EC" id="5.1.1.1" evidence="7"/>
<dbReference type="NCBIfam" id="TIGR00492">
    <property type="entry name" value="alr"/>
    <property type="match status" value="1"/>
</dbReference>
<evidence type="ECO:0000256" key="4">
    <source>
        <dbReference type="PIRSR" id="PIRSR600821-50"/>
    </source>
</evidence>
<dbReference type="OrthoDB" id="9813814at2"/>
<feature type="domain" description="Alanine racemase C-terminal" evidence="6">
    <location>
        <begin position="236"/>
        <end position="339"/>
    </location>
</feature>
<gene>
    <name evidence="7" type="primary">alr</name>
    <name evidence="7" type="ORF">ESZ91_10505</name>
</gene>
<feature type="binding site" evidence="5">
    <location>
        <position position="132"/>
    </location>
    <ligand>
        <name>substrate</name>
    </ligand>
</feature>
<reference evidence="7 8" key="1">
    <citation type="journal article" date="2019" name="Gut">
        <title>Antibiotics-induced monodominance of a novel gut bacterial order.</title>
        <authorList>
            <person name="Hildebrand F."/>
            <person name="Moitinho-Silva L."/>
            <person name="Blasche S."/>
            <person name="Jahn M.T."/>
            <person name="Gossmann T.I."/>
            <person name="Heuerta-Cepas J."/>
            <person name="Hercog R."/>
            <person name="Luetge M."/>
            <person name="Bahram M."/>
            <person name="Pryszlak A."/>
            <person name="Alves R.J."/>
            <person name="Waszak S.M."/>
            <person name="Zhu A."/>
            <person name="Ye L."/>
            <person name="Costea P.I."/>
            <person name="Aalvink S."/>
            <person name="Belzer C."/>
            <person name="Forslund S.K."/>
            <person name="Sunagawa S."/>
            <person name="Hentschel U."/>
            <person name="Merten C."/>
            <person name="Patil K.R."/>
            <person name="Benes V."/>
            <person name="Bork P."/>
        </authorList>
    </citation>
    <scope>NUCLEOTIDE SEQUENCE [LARGE SCALE GENOMIC DNA]</scope>
    <source>
        <strain evidence="7 8">HDS1380</strain>
    </source>
</reference>
<dbReference type="InterPro" id="IPR001608">
    <property type="entry name" value="Ala_racemase_N"/>
</dbReference>
<name>A0A4Q2K540_9FIRM</name>
<dbReference type="InterPro" id="IPR000821">
    <property type="entry name" value="Ala_racemase"/>
</dbReference>
<dbReference type="SUPFAM" id="SSF51419">
    <property type="entry name" value="PLP-binding barrel"/>
    <property type="match status" value="1"/>
</dbReference>
<dbReference type="PANTHER" id="PTHR30511:SF0">
    <property type="entry name" value="ALANINE RACEMASE, CATABOLIC-RELATED"/>
    <property type="match status" value="1"/>
</dbReference>
<feature type="binding site" evidence="5">
    <location>
        <position position="291"/>
    </location>
    <ligand>
        <name>substrate</name>
    </ligand>
</feature>
<dbReference type="InterPro" id="IPR009006">
    <property type="entry name" value="Ala_racemase/Decarboxylase_C"/>
</dbReference>
<dbReference type="EMBL" id="SDOZ01000004">
    <property type="protein sequence ID" value="RXZ58078.1"/>
    <property type="molecule type" value="Genomic_DNA"/>
</dbReference>
<feature type="modified residue" description="N6-(pyridoxal phosphate)lysine" evidence="4">
    <location>
        <position position="34"/>
    </location>
</feature>
<dbReference type="Proteomes" id="UP000291269">
    <property type="component" value="Unassembled WGS sequence"/>
</dbReference>
<dbReference type="Pfam" id="PF00842">
    <property type="entry name" value="Ala_racemase_C"/>
    <property type="match status" value="1"/>
</dbReference>
<dbReference type="Gene3D" id="3.20.20.10">
    <property type="entry name" value="Alanine racemase"/>
    <property type="match status" value="1"/>
</dbReference>